<accession>A0A975BHE4</accession>
<sequence>MEIKNIGQNRTSGVPNLQFGNISGFPGDRCFAKLKVWHSGLSGRLFPIMSNIINIKRIYNSEIRWDATNFLFKEIRQIQIFRKHNLRMSK</sequence>
<keyword evidence="2" id="KW-1185">Reference proteome</keyword>
<reference evidence="1" key="1">
    <citation type="journal article" date="2021" name="Microb. Physiol.">
        <title>Proteogenomic Insights into the Physiology of Marine, Sulfate-Reducing, Filamentous Desulfonema limicola and Desulfonema magnum.</title>
        <authorList>
            <person name="Schnaars V."/>
            <person name="Wohlbrand L."/>
            <person name="Scheve S."/>
            <person name="Hinrichs C."/>
            <person name="Reinhardt R."/>
            <person name="Rabus R."/>
        </authorList>
    </citation>
    <scope>NUCLEOTIDE SEQUENCE</scope>
    <source>
        <strain evidence="1">4be13</strain>
    </source>
</reference>
<organism evidence="1 2">
    <name type="scientific">Desulfonema magnum</name>
    <dbReference type="NCBI Taxonomy" id="45655"/>
    <lineage>
        <taxon>Bacteria</taxon>
        <taxon>Pseudomonadati</taxon>
        <taxon>Thermodesulfobacteriota</taxon>
        <taxon>Desulfobacteria</taxon>
        <taxon>Desulfobacterales</taxon>
        <taxon>Desulfococcaceae</taxon>
        <taxon>Desulfonema</taxon>
    </lineage>
</organism>
<name>A0A975BHE4_9BACT</name>
<dbReference type="AlphaFoldDB" id="A0A975BHE4"/>
<dbReference type="KEGG" id="dmm:dnm_014680"/>
<dbReference type="EMBL" id="CP061800">
    <property type="protein sequence ID" value="QTA85457.1"/>
    <property type="molecule type" value="Genomic_DNA"/>
</dbReference>
<evidence type="ECO:0000313" key="1">
    <source>
        <dbReference type="EMBL" id="QTA85457.1"/>
    </source>
</evidence>
<dbReference type="Proteomes" id="UP000663722">
    <property type="component" value="Chromosome"/>
</dbReference>
<protein>
    <submittedName>
        <fullName evidence="1">Uncharacterized protein</fullName>
    </submittedName>
</protein>
<proteinExistence type="predicted"/>
<gene>
    <name evidence="1" type="ORF">dnm_014680</name>
</gene>
<evidence type="ECO:0000313" key="2">
    <source>
        <dbReference type="Proteomes" id="UP000663722"/>
    </source>
</evidence>